<gene>
    <name evidence="2" type="ORF">OsJ_34024</name>
</gene>
<protein>
    <submittedName>
        <fullName evidence="2">Uncharacterized protein</fullName>
    </submittedName>
</protein>
<sequence>MPLPRHFDDGIFASSAAPPASRALDLALHRPRRTGRLGLLDGRFFAARLPAAAAVVVVQGDFSAVRSRLRAPGLPLKAPPAPAPAPCLPQSSPRPC</sequence>
<feature type="compositionally biased region" description="Pro residues" evidence="1">
    <location>
        <begin position="77"/>
        <end position="96"/>
    </location>
</feature>
<name>B9GAW3_ORYSJ</name>
<reference evidence="2" key="1">
    <citation type="journal article" date="2005" name="PLoS Biol.">
        <title>The genomes of Oryza sativa: a history of duplications.</title>
        <authorList>
            <person name="Yu J."/>
            <person name="Wang J."/>
            <person name="Lin W."/>
            <person name="Li S."/>
            <person name="Li H."/>
            <person name="Zhou J."/>
            <person name="Ni P."/>
            <person name="Dong W."/>
            <person name="Hu S."/>
            <person name="Zeng C."/>
            <person name="Zhang J."/>
            <person name="Zhang Y."/>
            <person name="Li R."/>
            <person name="Xu Z."/>
            <person name="Li S."/>
            <person name="Li X."/>
            <person name="Zheng H."/>
            <person name="Cong L."/>
            <person name="Lin L."/>
            <person name="Yin J."/>
            <person name="Geng J."/>
            <person name="Li G."/>
            <person name="Shi J."/>
            <person name="Liu J."/>
            <person name="Lv H."/>
            <person name="Li J."/>
            <person name="Wang J."/>
            <person name="Deng Y."/>
            <person name="Ran L."/>
            <person name="Shi X."/>
            <person name="Wang X."/>
            <person name="Wu Q."/>
            <person name="Li C."/>
            <person name="Ren X."/>
            <person name="Wang J."/>
            <person name="Wang X."/>
            <person name="Li D."/>
            <person name="Liu D."/>
            <person name="Zhang X."/>
            <person name="Ji Z."/>
            <person name="Zhao W."/>
            <person name="Sun Y."/>
            <person name="Zhang Z."/>
            <person name="Bao J."/>
            <person name="Han Y."/>
            <person name="Dong L."/>
            <person name="Ji J."/>
            <person name="Chen P."/>
            <person name="Wu S."/>
            <person name="Liu J."/>
            <person name="Xiao Y."/>
            <person name="Bu D."/>
            <person name="Tan J."/>
            <person name="Yang L."/>
            <person name="Ye C."/>
            <person name="Zhang J."/>
            <person name="Xu J."/>
            <person name="Zhou Y."/>
            <person name="Yu Y."/>
            <person name="Zhang B."/>
            <person name="Zhuang S."/>
            <person name="Wei H."/>
            <person name="Liu B."/>
            <person name="Lei M."/>
            <person name="Yu H."/>
            <person name="Li Y."/>
            <person name="Xu H."/>
            <person name="Wei S."/>
            <person name="He X."/>
            <person name="Fang L."/>
            <person name="Zhang Z."/>
            <person name="Zhang Y."/>
            <person name="Huang X."/>
            <person name="Su Z."/>
            <person name="Tong W."/>
            <person name="Li J."/>
            <person name="Tong Z."/>
            <person name="Li S."/>
            <person name="Ye J."/>
            <person name="Wang L."/>
            <person name="Fang L."/>
            <person name="Lei T."/>
            <person name="Chen C."/>
            <person name="Chen H."/>
            <person name="Xu Z."/>
            <person name="Li H."/>
            <person name="Huang H."/>
            <person name="Zhang F."/>
            <person name="Xu H."/>
            <person name="Li N."/>
            <person name="Zhao C."/>
            <person name="Li S."/>
            <person name="Dong L."/>
            <person name="Huang Y."/>
            <person name="Li L."/>
            <person name="Xi Y."/>
            <person name="Qi Q."/>
            <person name="Li W."/>
            <person name="Zhang B."/>
            <person name="Hu W."/>
            <person name="Zhang Y."/>
            <person name="Tian X."/>
            <person name="Jiao Y."/>
            <person name="Liang X."/>
            <person name="Jin J."/>
            <person name="Gao L."/>
            <person name="Zheng W."/>
            <person name="Hao B."/>
            <person name="Liu S."/>
            <person name="Wang W."/>
            <person name="Yuan L."/>
            <person name="Cao M."/>
            <person name="McDermott J."/>
            <person name="Samudrala R."/>
            <person name="Wang J."/>
            <person name="Wong G.K."/>
            <person name="Yang H."/>
        </authorList>
    </citation>
    <scope>NUCLEOTIDE SEQUENCE [LARGE SCALE GENOMIC DNA]</scope>
</reference>
<organism evidence="2">
    <name type="scientific">Oryza sativa subsp. japonica</name>
    <name type="common">Rice</name>
    <dbReference type="NCBI Taxonomy" id="39947"/>
    <lineage>
        <taxon>Eukaryota</taxon>
        <taxon>Viridiplantae</taxon>
        <taxon>Streptophyta</taxon>
        <taxon>Embryophyta</taxon>
        <taxon>Tracheophyta</taxon>
        <taxon>Spermatophyta</taxon>
        <taxon>Magnoliopsida</taxon>
        <taxon>Liliopsida</taxon>
        <taxon>Poales</taxon>
        <taxon>Poaceae</taxon>
        <taxon>BOP clade</taxon>
        <taxon>Oryzoideae</taxon>
        <taxon>Oryzeae</taxon>
        <taxon>Oryzinae</taxon>
        <taxon>Oryza</taxon>
        <taxon>Oryza sativa</taxon>
    </lineage>
</organism>
<evidence type="ECO:0000256" key="1">
    <source>
        <dbReference type="SAM" id="MobiDB-lite"/>
    </source>
</evidence>
<reference evidence="2" key="2">
    <citation type="submission" date="2008-12" db="EMBL/GenBank/DDBJ databases">
        <title>Improved gene annotation of the rice (Oryza sativa) genomes.</title>
        <authorList>
            <person name="Wang J."/>
            <person name="Li R."/>
            <person name="Fan W."/>
            <person name="Huang Q."/>
            <person name="Zhang J."/>
            <person name="Zhou Y."/>
            <person name="Hu Y."/>
            <person name="Zi S."/>
            <person name="Li J."/>
            <person name="Ni P."/>
            <person name="Zheng H."/>
            <person name="Zhang Y."/>
            <person name="Zhao M."/>
            <person name="Hao Q."/>
            <person name="McDermott J."/>
            <person name="Samudrala R."/>
            <person name="Kristiansen K."/>
            <person name="Wong G.K.-S."/>
        </authorList>
    </citation>
    <scope>NUCLEOTIDE SEQUENCE</scope>
</reference>
<dbReference type="Proteomes" id="UP000007752">
    <property type="component" value="Chromosome 11"/>
</dbReference>
<accession>B9GAW3</accession>
<dbReference type="EMBL" id="CM000148">
    <property type="protein sequence ID" value="EEE52169.1"/>
    <property type="molecule type" value="Genomic_DNA"/>
</dbReference>
<feature type="region of interest" description="Disordered" evidence="1">
    <location>
        <begin position="73"/>
        <end position="96"/>
    </location>
</feature>
<proteinExistence type="predicted"/>
<evidence type="ECO:0000313" key="2">
    <source>
        <dbReference type="EMBL" id="EEE52169.1"/>
    </source>
</evidence>
<dbReference type="AlphaFoldDB" id="B9GAW3"/>